<dbReference type="GO" id="GO:0000270">
    <property type="term" value="P:peptidoglycan metabolic process"/>
    <property type="evidence" value="ECO:0007669"/>
    <property type="project" value="TreeGrafter"/>
</dbReference>
<evidence type="ECO:0000313" key="3">
    <source>
        <dbReference type="EMBL" id="GAB34401.1"/>
    </source>
</evidence>
<evidence type="ECO:0000259" key="2">
    <source>
        <dbReference type="Pfam" id="PF02698"/>
    </source>
</evidence>
<dbReference type="GO" id="GO:0043164">
    <property type="term" value="P:Gram-negative-bacterium-type cell wall biogenesis"/>
    <property type="evidence" value="ECO:0007669"/>
    <property type="project" value="TreeGrafter"/>
</dbReference>
<feature type="transmembrane region" description="Helical" evidence="1">
    <location>
        <begin position="35"/>
        <end position="58"/>
    </location>
</feature>
<accession>H5TLP3</accession>
<dbReference type="Proteomes" id="UP000005038">
    <property type="component" value="Unassembled WGS sequence"/>
</dbReference>
<sequence length="220" mass="24827">MTSTDHARPADSNEVAAAWRAQTARRRRQRSSPRIVISVLVVLVVFVASYAGVGYQLFYRDHSDSLRKVDVIVVLGGEHDGREDYGLKLAHEGYAKTVLISDPYVNDGYNREGQALMHRVCSSSTAEVEVICFDPDPSTTRGEAMFTQRMAKARHWHSAIVISWRFHLVRARYIFGQCFDGDVVMRGMDKPYPTSPAFWAWQFSYQYVGLAKAAVLGCEK</sequence>
<protein>
    <recommendedName>
        <fullName evidence="2">DUF218 domain-containing protein</fullName>
    </recommendedName>
</protein>
<reference evidence="3" key="1">
    <citation type="submission" date="2012-02" db="EMBL/GenBank/DDBJ databases">
        <title>Whole genome shotgun sequence of Gordonia otitidis NBRC 100426.</title>
        <authorList>
            <person name="Yoshida I."/>
            <person name="Hosoyama A."/>
            <person name="Tsuchikane K."/>
            <person name="Katsumata H."/>
            <person name="Yamazaki S."/>
            <person name="Fujita N."/>
        </authorList>
    </citation>
    <scope>NUCLEOTIDE SEQUENCE [LARGE SCALE GENOMIC DNA]</scope>
    <source>
        <strain evidence="3">NBRC 100426</strain>
    </source>
</reference>
<keyword evidence="4" id="KW-1185">Reference proteome</keyword>
<dbReference type="RefSeq" id="WP_007238638.1">
    <property type="nucleotide sequence ID" value="NZ_BAFB01000107.1"/>
</dbReference>
<dbReference type="CDD" id="cd06259">
    <property type="entry name" value="YdcF-like"/>
    <property type="match status" value="1"/>
</dbReference>
<evidence type="ECO:0000256" key="1">
    <source>
        <dbReference type="SAM" id="Phobius"/>
    </source>
</evidence>
<proteinExistence type="predicted"/>
<dbReference type="Pfam" id="PF02698">
    <property type="entry name" value="DUF218"/>
    <property type="match status" value="1"/>
</dbReference>
<organism evidence="3 4">
    <name type="scientific">Gordonia otitidis (strain DSM 44809 / CCUG 52243 / JCM 12355 / NBRC 100426 / IFM 10032)</name>
    <dbReference type="NCBI Taxonomy" id="1108044"/>
    <lineage>
        <taxon>Bacteria</taxon>
        <taxon>Bacillati</taxon>
        <taxon>Actinomycetota</taxon>
        <taxon>Actinomycetes</taxon>
        <taxon>Mycobacteriales</taxon>
        <taxon>Gordoniaceae</taxon>
        <taxon>Gordonia</taxon>
    </lineage>
</organism>
<gene>
    <name evidence="3" type="ORF">GOOTI_107_00070</name>
</gene>
<evidence type="ECO:0000313" key="4">
    <source>
        <dbReference type="Proteomes" id="UP000005038"/>
    </source>
</evidence>
<dbReference type="AlphaFoldDB" id="H5TLP3"/>
<dbReference type="InterPro" id="IPR003848">
    <property type="entry name" value="DUF218"/>
</dbReference>
<keyword evidence="1" id="KW-0812">Transmembrane</keyword>
<keyword evidence="1" id="KW-1133">Transmembrane helix</keyword>
<dbReference type="PANTHER" id="PTHR30336">
    <property type="entry name" value="INNER MEMBRANE PROTEIN, PROBABLE PERMEASE"/>
    <property type="match status" value="1"/>
</dbReference>
<feature type="domain" description="DUF218" evidence="2">
    <location>
        <begin position="70"/>
        <end position="194"/>
    </location>
</feature>
<dbReference type="STRING" id="1108044.GOOTI_107_00070"/>
<dbReference type="GO" id="GO:0005886">
    <property type="term" value="C:plasma membrane"/>
    <property type="evidence" value="ECO:0007669"/>
    <property type="project" value="TreeGrafter"/>
</dbReference>
<dbReference type="EMBL" id="BAFB01000107">
    <property type="protein sequence ID" value="GAB34401.1"/>
    <property type="molecule type" value="Genomic_DNA"/>
</dbReference>
<name>H5TLP3_GORO1</name>
<keyword evidence="1" id="KW-0472">Membrane</keyword>
<dbReference type="InterPro" id="IPR051599">
    <property type="entry name" value="Cell_Envelope_Assoc"/>
</dbReference>
<comment type="caution">
    <text evidence="3">The sequence shown here is derived from an EMBL/GenBank/DDBJ whole genome shotgun (WGS) entry which is preliminary data.</text>
</comment>
<dbReference type="PANTHER" id="PTHR30336:SF4">
    <property type="entry name" value="ENVELOPE BIOGENESIS FACTOR ELYC"/>
    <property type="match status" value="1"/>
</dbReference>